<feature type="region of interest" description="Disordered" evidence="3">
    <location>
        <begin position="558"/>
        <end position="579"/>
    </location>
</feature>
<dbReference type="SUPFAM" id="SSF50044">
    <property type="entry name" value="SH3-domain"/>
    <property type="match status" value="1"/>
</dbReference>
<keyword evidence="1 2" id="KW-0728">SH3 domain</keyword>
<gene>
    <name evidence="5" type="ORF">PCON_01397</name>
</gene>
<feature type="region of interest" description="Disordered" evidence="3">
    <location>
        <begin position="515"/>
        <end position="539"/>
    </location>
</feature>
<dbReference type="Proteomes" id="UP000018144">
    <property type="component" value="Unassembled WGS sequence"/>
</dbReference>
<dbReference type="Gene3D" id="2.30.30.40">
    <property type="entry name" value="SH3 Domains"/>
    <property type="match status" value="1"/>
</dbReference>
<reference evidence="5 6" key="1">
    <citation type="journal article" date="2013" name="PLoS Genet.">
        <title>The genome and development-dependent transcriptomes of Pyronema confluens: a window into fungal evolution.</title>
        <authorList>
            <person name="Traeger S."/>
            <person name="Altegoer F."/>
            <person name="Freitag M."/>
            <person name="Gabaldon T."/>
            <person name="Kempken F."/>
            <person name="Kumar A."/>
            <person name="Marcet-Houben M."/>
            <person name="Poggeler S."/>
            <person name="Stajich J.E."/>
            <person name="Nowrousian M."/>
        </authorList>
    </citation>
    <scope>NUCLEOTIDE SEQUENCE [LARGE SCALE GENOMIC DNA]</scope>
    <source>
        <strain evidence="6">CBS 100304</strain>
        <tissue evidence="5">Vegetative mycelium</tissue>
    </source>
</reference>
<feature type="compositionally biased region" description="Polar residues" evidence="3">
    <location>
        <begin position="614"/>
        <end position="629"/>
    </location>
</feature>
<sequence>MSPFLGISSSPSHSPASSCTSEARLEDAHSRDQILQQIARRQGIVRELECDYIAWRLPPITTKCPLELKGKAPHVTINTLALCSPGAAIFSPGKLTHFTATTETRCVRDLKRPFSWKVYGVSCASSGEKAHYVRISFPSASQDSLFSPIASLLDSISAKRHVALTSIHPFGLGMDYGVPTSHSNRIFAITHCAKTTPHNRRVAVEFEIYLDDQWKRLDMRVDRLGFAVYKSALKSDILLAPGPEEIKFVDDPYVRFARMTLRFGERPERTYIDIEYSGVEKPCHVSKTKKGGIVYIPTARVRTCDAAGTTRSPVRTMCRLVFSEEKIGLFTRGGGFSAAAEAEKAASLIRKTTRIAATNPIGIKSCVRDGEICEMNMKGVVSERGYTVTNEEDGHTFNADIRDKFRGCVVYAVPSLRGAGMVLISHSRDGEAVLRQHIDNPIDLITSISTRGFGVPCNSTLVRCKDGNRSIGRGMIRYSFNYGDTDAAILIDKLVNLFAIIAPLRRDEVAMAMQQKRQQRQVREVSGRRKSPPPAPNSEAATIAKLSTESLASLTVATQARLPKTPTTPSHARSSSNISNMSAVSGYSELSNASTVDEREINCGQSDFDIYETPQRSPRTYNQPSQSPRNAPGRLFRAKQDYEGRWSREVVVVEGDVVQVEFKNKFWCFVRLVDGTEGWLPAALLDME</sequence>
<keyword evidence="6" id="KW-1185">Reference proteome</keyword>
<evidence type="ECO:0000313" key="5">
    <source>
        <dbReference type="EMBL" id="CCX33555.1"/>
    </source>
</evidence>
<feature type="domain" description="SH3" evidence="4">
    <location>
        <begin position="631"/>
        <end position="688"/>
    </location>
</feature>
<dbReference type="AlphaFoldDB" id="U4LUB4"/>
<organism evidence="5 6">
    <name type="scientific">Pyronema omphalodes (strain CBS 100304)</name>
    <name type="common">Pyronema confluens</name>
    <dbReference type="NCBI Taxonomy" id="1076935"/>
    <lineage>
        <taxon>Eukaryota</taxon>
        <taxon>Fungi</taxon>
        <taxon>Dikarya</taxon>
        <taxon>Ascomycota</taxon>
        <taxon>Pezizomycotina</taxon>
        <taxon>Pezizomycetes</taxon>
        <taxon>Pezizales</taxon>
        <taxon>Pyronemataceae</taxon>
        <taxon>Pyronema</taxon>
    </lineage>
</organism>
<evidence type="ECO:0000313" key="6">
    <source>
        <dbReference type="Proteomes" id="UP000018144"/>
    </source>
</evidence>
<feature type="compositionally biased region" description="Low complexity" evidence="3">
    <location>
        <begin position="570"/>
        <end position="579"/>
    </location>
</feature>
<feature type="region of interest" description="Disordered" evidence="3">
    <location>
        <begin position="1"/>
        <end position="23"/>
    </location>
</feature>
<accession>U4LUB4</accession>
<feature type="region of interest" description="Disordered" evidence="3">
    <location>
        <begin position="609"/>
        <end position="633"/>
    </location>
</feature>
<evidence type="ECO:0000256" key="2">
    <source>
        <dbReference type="PROSITE-ProRule" id="PRU00192"/>
    </source>
</evidence>
<evidence type="ECO:0000256" key="3">
    <source>
        <dbReference type="SAM" id="MobiDB-lite"/>
    </source>
</evidence>
<dbReference type="EMBL" id="HF936132">
    <property type="protein sequence ID" value="CCX33555.1"/>
    <property type="molecule type" value="Genomic_DNA"/>
</dbReference>
<proteinExistence type="predicted"/>
<feature type="compositionally biased region" description="Low complexity" evidence="3">
    <location>
        <begin position="1"/>
        <end position="21"/>
    </location>
</feature>
<name>U4LUB4_PYROM</name>
<dbReference type="InterPro" id="IPR036028">
    <property type="entry name" value="SH3-like_dom_sf"/>
</dbReference>
<protein>
    <recommendedName>
        <fullName evidence="4">SH3 domain-containing protein</fullName>
    </recommendedName>
</protein>
<evidence type="ECO:0000259" key="4">
    <source>
        <dbReference type="PROSITE" id="PS50002"/>
    </source>
</evidence>
<dbReference type="PROSITE" id="PS50002">
    <property type="entry name" value="SH3"/>
    <property type="match status" value="1"/>
</dbReference>
<dbReference type="OMA" id="EYLMAPA"/>
<evidence type="ECO:0000256" key="1">
    <source>
        <dbReference type="ARBA" id="ARBA00022443"/>
    </source>
</evidence>
<dbReference type="OrthoDB" id="5358829at2759"/>
<dbReference type="InterPro" id="IPR001452">
    <property type="entry name" value="SH3_domain"/>
</dbReference>